<name>A0A256FWB0_9HYPH</name>
<keyword evidence="5" id="KW-1185">Reference proteome</keyword>
<evidence type="ECO:0000256" key="1">
    <source>
        <dbReference type="SAM" id="MobiDB-lite"/>
    </source>
</evidence>
<feature type="signal peptide" evidence="2">
    <location>
        <begin position="1"/>
        <end position="21"/>
    </location>
</feature>
<evidence type="ECO:0000259" key="3">
    <source>
        <dbReference type="Pfam" id="PF05239"/>
    </source>
</evidence>
<dbReference type="Proteomes" id="UP000215590">
    <property type="component" value="Unassembled WGS sequence"/>
</dbReference>
<comment type="caution">
    <text evidence="4">The sequence shown here is derived from an EMBL/GenBank/DDBJ whole genome shotgun (WGS) entry which is preliminary data.</text>
</comment>
<dbReference type="PANTHER" id="PTHR36505">
    <property type="entry name" value="BLR1072 PROTEIN"/>
    <property type="match status" value="1"/>
</dbReference>
<keyword evidence="2" id="KW-0732">Signal</keyword>
<organism evidence="4 5">
    <name type="scientific">Brucella thiophenivorans</name>
    <dbReference type="NCBI Taxonomy" id="571255"/>
    <lineage>
        <taxon>Bacteria</taxon>
        <taxon>Pseudomonadati</taxon>
        <taxon>Pseudomonadota</taxon>
        <taxon>Alphaproteobacteria</taxon>
        <taxon>Hyphomicrobiales</taxon>
        <taxon>Brucellaceae</taxon>
        <taxon>Brucella/Ochrobactrum group</taxon>
        <taxon>Brucella</taxon>
    </lineage>
</organism>
<dbReference type="SUPFAM" id="SSF50346">
    <property type="entry name" value="PRC-barrel domain"/>
    <property type="match status" value="1"/>
</dbReference>
<dbReference type="RefSeq" id="WP_094507349.1">
    <property type="nucleotide sequence ID" value="NZ_JBHEEK010000002.1"/>
</dbReference>
<evidence type="ECO:0000313" key="5">
    <source>
        <dbReference type="Proteomes" id="UP000215590"/>
    </source>
</evidence>
<accession>A0A256FWB0</accession>
<sequence>MLRTTLLTTTCALLIGGSAFAQTAAPAPMEAAPAASELPVSSQNMFGSPPAEESEKIGFMEAKDGQLLVSSFIGQTVYESDAADAASVGKLNDLIVSPDGEVQAAVIGVGGFLGVGEKDVAVSPDQLQLATRSDGKKWLSVKASKEQLTEAPAFERSVLFKDGVADPNAATETNAPAATPAPATPDATAPATPATPAPAQ</sequence>
<evidence type="ECO:0000313" key="4">
    <source>
        <dbReference type="EMBL" id="OYR19134.1"/>
    </source>
</evidence>
<dbReference type="Gene3D" id="2.30.30.240">
    <property type="entry name" value="PRC-barrel domain"/>
    <property type="match status" value="1"/>
</dbReference>
<dbReference type="AlphaFoldDB" id="A0A256FWB0"/>
<proteinExistence type="predicted"/>
<feature type="compositionally biased region" description="Low complexity" evidence="1">
    <location>
        <begin position="165"/>
        <end position="192"/>
    </location>
</feature>
<dbReference type="InterPro" id="IPR011033">
    <property type="entry name" value="PRC_barrel-like_sf"/>
</dbReference>
<gene>
    <name evidence="4" type="ORF">CEV31_2478</name>
</gene>
<feature type="domain" description="PRC-barrel" evidence="3">
    <location>
        <begin position="66"/>
        <end position="148"/>
    </location>
</feature>
<dbReference type="PANTHER" id="PTHR36505:SF1">
    <property type="entry name" value="BLR1072 PROTEIN"/>
    <property type="match status" value="1"/>
</dbReference>
<dbReference type="InterPro" id="IPR027275">
    <property type="entry name" value="PRC-brl_dom"/>
</dbReference>
<dbReference type="OrthoDB" id="7876889at2"/>
<reference evidence="4 5" key="1">
    <citation type="submission" date="2017-07" db="EMBL/GenBank/DDBJ databases">
        <title>Phylogenetic study on the rhizospheric bacterium Ochrobactrum sp. A44.</title>
        <authorList>
            <person name="Krzyzanowska D.M."/>
            <person name="Ossowicki A."/>
            <person name="Rajewska M."/>
            <person name="Maciag T."/>
            <person name="Kaczynski Z."/>
            <person name="Czerwicka M."/>
            <person name="Jafra S."/>
        </authorList>
    </citation>
    <scope>NUCLEOTIDE SEQUENCE [LARGE SCALE GENOMIC DNA]</scope>
    <source>
        <strain evidence="4 5">DSM 7216</strain>
    </source>
</reference>
<dbReference type="EMBL" id="NNRJ01000019">
    <property type="protein sequence ID" value="OYR19134.1"/>
    <property type="molecule type" value="Genomic_DNA"/>
</dbReference>
<feature type="chain" id="PRO_5013395962" evidence="2">
    <location>
        <begin position="22"/>
        <end position="200"/>
    </location>
</feature>
<protein>
    <submittedName>
        <fullName evidence="4">PRC-barrel domain protein</fullName>
    </submittedName>
</protein>
<dbReference type="Pfam" id="PF05239">
    <property type="entry name" value="PRC"/>
    <property type="match status" value="1"/>
</dbReference>
<feature type="region of interest" description="Disordered" evidence="1">
    <location>
        <begin position="165"/>
        <end position="200"/>
    </location>
</feature>
<evidence type="ECO:0000256" key="2">
    <source>
        <dbReference type="SAM" id="SignalP"/>
    </source>
</evidence>